<feature type="compositionally biased region" description="Low complexity" evidence="5">
    <location>
        <begin position="178"/>
        <end position="220"/>
    </location>
</feature>
<proteinExistence type="predicted"/>
<dbReference type="NCBIfam" id="TIGR01167">
    <property type="entry name" value="LPXTG_anchor"/>
    <property type="match status" value="1"/>
</dbReference>
<feature type="chain" id="PRO_5034570526" description="Mid2 domain-containing protein" evidence="7">
    <location>
        <begin position="22"/>
        <end position="321"/>
    </location>
</feature>
<keyword evidence="2 6" id="KW-0812">Transmembrane</keyword>
<evidence type="ECO:0000256" key="4">
    <source>
        <dbReference type="ARBA" id="ARBA00023136"/>
    </source>
</evidence>
<keyword evidence="3 6" id="KW-1133">Transmembrane helix</keyword>
<dbReference type="GO" id="GO:0071944">
    <property type="term" value="C:cell periphery"/>
    <property type="evidence" value="ECO:0007669"/>
    <property type="project" value="UniProtKB-ARBA"/>
</dbReference>
<evidence type="ECO:0008006" key="10">
    <source>
        <dbReference type="Google" id="ProtNLM"/>
    </source>
</evidence>
<organism evidence="8 9">
    <name type="scientific">Ascochyta lentis</name>
    <dbReference type="NCBI Taxonomy" id="205686"/>
    <lineage>
        <taxon>Eukaryota</taxon>
        <taxon>Fungi</taxon>
        <taxon>Dikarya</taxon>
        <taxon>Ascomycota</taxon>
        <taxon>Pezizomycotina</taxon>
        <taxon>Dothideomycetes</taxon>
        <taxon>Pleosporomycetidae</taxon>
        <taxon>Pleosporales</taxon>
        <taxon>Pleosporineae</taxon>
        <taxon>Didymellaceae</taxon>
        <taxon>Ascochyta</taxon>
    </lineage>
</organism>
<keyword evidence="9" id="KW-1185">Reference proteome</keyword>
<reference evidence="8" key="1">
    <citation type="submission" date="2018-12" db="EMBL/GenBank/DDBJ databases">
        <authorList>
            <person name="Syme R.A."/>
            <person name="Farfan-Caceres L."/>
            <person name="Lichtenzveig J."/>
        </authorList>
    </citation>
    <scope>NUCLEOTIDE SEQUENCE</scope>
    <source>
        <strain evidence="8">Al4</strain>
    </source>
</reference>
<accession>A0A8H7MCG8</accession>
<dbReference type="PANTHER" id="PTHR15549">
    <property type="entry name" value="PAIRED IMMUNOGLOBULIN-LIKE TYPE 2 RECEPTOR"/>
    <property type="match status" value="1"/>
</dbReference>
<evidence type="ECO:0000256" key="1">
    <source>
        <dbReference type="ARBA" id="ARBA00004167"/>
    </source>
</evidence>
<evidence type="ECO:0000256" key="6">
    <source>
        <dbReference type="SAM" id="Phobius"/>
    </source>
</evidence>
<feature type="signal peptide" evidence="7">
    <location>
        <begin position="1"/>
        <end position="21"/>
    </location>
</feature>
<gene>
    <name evidence="8" type="ORF">EKO04_008097</name>
</gene>
<dbReference type="Proteomes" id="UP000651452">
    <property type="component" value="Unassembled WGS sequence"/>
</dbReference>
<dbReference type="EMBL" id="RZGK01000014">
    <property type="protein sequence ID" value="KAF9694236.1"/>
    <property type="molecule type" value="Genomic_DNA"/>
</dbReference>
<evidence type="ECO:0000256" key="2">
    <source>
        <dbReference type="ARBA" id="ARBA00022692"/>
    </source>
</evidence>
<keyword evidence="4 6" id="KW-0472">Membrane</keyword>
<evidence type="ECO:0000256" key="7">
    <source>
        <dbReference type="SAM" id="SignalP"/>
    </source>
</evidence>
<dbReference type="GO" id="GO:0016020">
    <property type="term" value="C:membrane"/>
    <property type="evidence" value="ECO:0007669"/>
    <property type="project" value="UniProtKB-SubCell"/>
</dbReference>
<evidence type="ECO:0000313" key="9">
    <source>
        <dbReference type="Proteomes" id="UP000651452"/>
    </source>
</evidence>
<name>A0A8H7MCG8_9PLEO</name>
<dbReference type="AlphaFoldDB" id="A0A8H7MCG8"/>
<reference evidence="8" key="2">
    <citation type="submission" date="2020-09" db="EMBL/GenBank/DDBJ databases">
        <title>Reference genome assembly for Australian Ascochyta lentis isolate Al4.</title>
        <authorList>
            <person name="Lee R.C."/>
            <person name="Farfan-Caceres L.M."/>
            <person name="Debler J.W."/>
            <person name="Williams A.H."/>
            <person name="Henares B.M."/>
        </authorList>
    </citation>
    <scope>NUCLEOTIDE SEQUENCE</scope>
    <source>
        <strain evidence="8">Al4</strain>
    </source>
</reference>
<feature type="transmembrane region" description="Helical" evidence="6">
    <location>
        <begin position="235"/>
        <end position="256"/>
    </location>
</feature>
<evidence type="ECO:0000313" key="8">
    <source>
        <dbReference type="EMBL" id="KAF9694236.1"/>
    </source>
</evidence>
<feature type="compositionally biased region" description="Basic and acidic residues" evidence="5">
    <location>
        <begin position="307"/>
        <end position="321"/>
    </location>
</feature>
<dbReference type="OrthoDB" id="3795862at2759"/>
<dbReference type="PANTHER" id="PTHR15549:SF6">
    <property type="entry name" value="MID2 DOMAIN-CONTAINING PROTEIN"/>
    <property type="match status" value="1"/>
</dbReference>
<evidence type="ECO:0000256" key="3">
    <source>
        <dbReference type="ARBA" id="ARBA00022989"/>
    </source>
</evidence>
<protein>
    <recommendedName>
        <fullName evidence="10">Mid2 domain-containing protein</fullName>
    </recommendedName>
</protein>
<feature type="region of interest" description="Disordered" evidence="5">
    <location>
        <begin position="178"/>
        <end position="228"/>
    </location>
</feature>
<sequence>MKSVAALLALCAAFYSDIARAQEGFRIPSPDVPDVDSSLTIVQGEVVQLAWVANYTYQPSVDGNPVMGSDSRASLWLTSWAWDGSRFGKLLTPSVISKGDATWAYKVDLTDDEIDRWQGAFTYRLMKPVSSSDAAYDDSQTTIFSRAFIIRKKSDVAASISSVSASYSTAAASTTLATQSTPAANPATPTATNSAEQTSSGTASSSSAASTDSETNSNASLKSKSGGGMSTGAKAGIAIGIVAIVAIVAIAAFLLLRRRRQKASLMSDHNGRPGPEKLNPDYQQTTIYRHEAPDSDPAAHEMPAQQRPEHKAELEGSYKPL</sequence>
<feature type="compositionally biased region" description="Basic and acidic residues" evidence="5">
    <location>
        <begin position="269"/>
        <end position="279"/>
    </location>
</feature>
<dbReference type="InterPro" id="IPR051694">
    <property type="entry name" value="Immunoregulatory_rcpt-like"/>
</dbReference>
<comment type="caution">
    <text evidence="8">The sequence shown here is derived from an EMBL/GenBank/DDBJ whole genome shotgun (WGS) entry which is preliminary data.</text>
</comment>
<comment type="subcellular location">
    <subcellularLocation>
        <location evidence="1">Membrane</location>
        <topology evidence="1">Single-pass membrane protein</topology>
    </subcellularLocation>
</comment>
<feature type="compositionally biased region" description="Basic and acidic residues" evidence="5">
    <location>
        <begin position="288"/>
        <end position="299"/>
    </location>
</feature>
<keyword evidence="7" id="KW-0732">Signal</keyword>
<feature type="region of interest" description="Disordered" evidence="5">
    <location>
        <begin position="265"/>
        <end position="321"/>
    </location>
</feature>
<evidence type="ECO:0000256" key="5">
    <source>
        <dbReference type="SAM" id="MobiDB-lite"/>
    </source>
</evidence>